<dbReference type="InterPro" id="IPR050312">
    <property type="entry name" value="IolE/XylAMocC-like"/>
</dbReference>
<reference evidence="2 3" key="1">
    <citation type="submission" date="2017-02" db="EMBL/GenBank/DDBJ databases">
        <title>Delving into the versatile metabolic prowess of the omnipresent phylum Bacteroidetes.</title>
        <authorList>
            <person name="Nobu M.K."/>
            <person name="Mei R."/>
            <person name="Narihiro T."/>
            <person name="Kuroda K."/>
            <person name="Liu W.-T."/>
        </authorList>
    </citation>
    <scope>NUCLEOTIDE SEQUENCE [LARGE SCALE GENOMIC DNA]</scope>
    <source>
        <strain evidence="2">ADurb.Bin417</strain>
    </source>
</reference>
<comment type="caution">
    <text evidence="2">The sequence shown here is derived from an EMBL/GenBank/DDBJ whole genome shotgun (WGS) entry which is preliminary data.</text>
</comment>
<dbReference type="AlphaFoldDB" id="A0A1V5MJC5"/>
<accession>A0A1V5MJC5</accession>
<dbReference type="Gene3D" id="3.20.20.150">
    <property type="entry name" value="Divalent-metal-dependent TIM barrel enzymes"/>
    <property type="match status" value="1"/>
</dbReference>
<feature type="domain" description="Xylose isomerase-like TIM barrel" evidence="1">
    <location>
        <begin position="22"/>
        <end position="245"/>
    </location>
</feature>
<dbReference type="SUPFAM" id="SSF51658">
    <property type="entry name" value="Xylose isomerase-like"/>
    <property type="match status" value="1"/>
</dbReference>
<dbReference type="PANTHER" id="PTHR12110">
    <property type="entry name" value="HYDROXYPYRUVATE ISOMERASE"/>
    <property type="match status" value="1"/>
</dbReference>
<dbReference type="EMBL" id="MWAK01000028">
    <property type="protein sequence ID" value="OPZ93354.1"/>
    <property type="molecule type" value="Genomic_DNA"/>
</dbReference>
<gene>
    <name evidence="2" type="ORF">BWY73_00362</name>
</gene>
<evidence type="ECO:0000259" key="1">
    <source>
        <dbReference type="Pfam" id="PF01261"/>
    </source>
</evidence>
<dbReference type="InterPro" id="IPR036237">
    <property type="entry name" value="Xyl_isomerase-like_sf"/>
</dbReference>
<dbReference type="Pfam" id="PF01261">
    <property type="entry name" value="AP_endonuc_2"/>
    <property type="match status" value="1"/>
</dbReference>
<dbReference type="InterPro" id="IPR013022">
    <property type="entry name" value="Xyl_isomerase-like_TIM-brl"/>
</dbReference>
<name>A0A1V5MJC5_UNCT6</name>
<proteinExistence type="predicted"/>
<dbReference type="Proteomes" id="UP000485484">
    <property type="component" value="Unassembled WGS sequence"/>
</dbReference>
<protein>
    <submittedName>
        <fullName evidence="2">Fructoselysine 3-epimerase</fullName>
    </submittedName>
</protein>
<sequence length="279" mass="31009">MKPAICAPFDYETPLDRAIPMIRTAGFEVISIGGRPRHPDYTSAAGRKTIRKLVKSGGLDIESVHAPFPEGDRLFSLDEAERLESIRQCQAALDAAAELEGRTVVIHLIQPYGIPPGETRDRMVEAGRQSVEALADHAGSRGVKLALENGQRADYDAVLRDFLLEFKADHVGFCYDSGHENVQGTCFKILEEFGSRLLTVHIHDNLGSDTHLLPYEGNIDWAKFRRVFFSLSYSGHLLLESGLANSRFQEPERFLAEARERAERIINGSGIPTADPHQE</sequence>
<evidence type="ECO:0000313" key="2">
    <source>
        <dbReference type="EMBL" id="OPZ93354.1"/>
    </source>
</evidence>
<organism evidence="2 3">
    <name type="scientific">candidate division TA06 bacterium ADurb.Bin417</name>
    <dbReference type="NCBI Taxonomy" id="1852828"/>
    <lineage>
        <taxon>Bacteria</taxon>
        <taxon>Bacteria division TA06</taxon>
    </lineage>
</organism>
<evidence type="ECO:0000313" key="3">
    <source>
        <dbReference type="Proteomes" id="UP000485484"/>
    </source>
</evidence>